<proteinExistence type="predicted"/>
<evidence type="ECO:0000313" key="1">
    <source>
        <dbReference type="EMBL" id="CAF4276930.1"/>
    </source>
</evidence>
<sequence>MSSIGLGIGIITLIDSNNDRKVVPSIIANFGSTTTLASE</sequence>
<dbReference type="AlphaFoldDB" id="A0A8S2T8N6"/>
<protein>
    <submittedName>
        <fullName evidence="1">Uncharacterized protein</fullName>
    </submittedName>
</protein>
<reference evidence="1" key="1">
    <citation type="submission" date="2021-02" db="EMBL/GenBank/DDBJ databases">
        <authorList>
            <person name="Nowell W R."/>
        </authorList>
    </citation>
    <scope>NUCLEOTIDE SEQUENCE</scope>
</reference>
<name>A0A8S2T8N6_9BILA</name>
<dbReference type="EMBL" id="CAJOBJ010031681">
    <property type="protein sequence ID" value="CAF4276930.1"/>
    <property type="molecule type" value="Genomic_DNA"/>
</dbReference>
<feature type="non-terminal residue" evidence="1">
    <location>
        <position position="1"/>
    </location>
</feature>
<accession>A0A8S2T8N6</accession>
<evidence type="ECO:0000313" key="2">
    <source>
        <dbReference type="Proteomes" id="UP000681720"/>
    </source>
</evidence>
<organism evidence="1 2">
    <name type="scientific">Rotaria magnacalcarata</name>
    <dbReference type="NCBI Taxonomy" id="392030"/>
    <lineage>
        <taxon>Eukaryota</taxon>
        <taxon>Metazoa</taxon>
        <taxon>Spiralia</taxon>
        <taxon>Gnathifera</taxon>
        <taxon>Rotifera</taxon>
        <taxon>Eurotatoria</taxon>
        <taxon>Bdelloidea</taxon>
        <taxon>Philodinida</taxon>
        <taxon>Philodinidae</taxon>
        <taxon>Rotaria</taxon>
    </lineage>
</organism>
<comment type="caution">
    <text evidence="1">The sequence shown here is derived from an EMBL/GenBank/DDBJ whole genome shotgun (WGS) entry which is preliminary data.</text>
</comment>
<dbReference type="Proteomes" id="UP000681720">
    <property type="component" value="Unassembled WGS sequence"/>
</dbReference>
<gene>
    <name evidence="1" type="ORF">GIL414_LOCUS24810</name>
</gene>